<keyword evidence="4 7" id="KW-0812">Transmembrane</keyword>
<keyword evidence="6 8" id="KW-0472">Membrane</keyword>
<keyword evidence="7" id="KW-0813">Transport</keyword>
<dbReference type="Pfam" id="PF02472">
    <property type="entry name" value="ExbD"/>
    <property type="match status" value="1"/>
</dbReference>
<dbReference type="InterPro" id="IPR003400">
    <property type="entry name" value="ExbD"/>
</dbReference>
<evidence type="ECO:0000313" key="9">
    <source>
        <dbReference type="EMBL" id="MDP4300062.1"/>
    </source>
</evidence>
<reference evidence="9 10" key="1">
    <citation type="submission" date="2023-08" db="EMBL/GenBank/DDBJ databases">
        <authorList>
            <person name="Roldan D.M."/>
            <person name="Menes R.J."/>
        </authorList>
    </citation>
    <scope>NUCLEOTIDE SEQUENCE [LARGE SCALE GENOMIC DNA]</scope>
    <source>
        <strain evidence="9 10">CCM 2812</strain>
    </source>
</reference>
<evidence type="ECO:0000256" key="6">
    <source>
        <dbReference type="ARBA" id="ARBA00023136"/>
    </source>
</evidence>
<evidence type="ECO:0000256" key="3">
    <source>
        <dbReference type="ARBA" id="ARBA00022475"/>
    </source>
</evidence>
<gene>
    <name evidence="9" type="ORF">Q8X39_05400</name>
</gene>
<evidence type="ECO:0000313" key="10">
    <source>
        <dbReference type="Proteomes" id="UP001235760"/>
    </source>
</evidence>
<organism evidence="9 10">
    <name type="scientific">Leptothrix discophora</name>
    <dbReference type="NCBI Taxonomy" id="89"/>
    <lineage>
        <taxon>Bacteria</taxon>
        <taxon>Pseudomonadati</taxon>
        <taxon>Pseudomonadota</taxon>
        <taxon>Betaproteobacteria</taxon>
        <taxon>Burkholderiales</taxon>
        <taxon>Sphaerotilaceae</taxon>
        <taxon>Leptothrix</taxon>
    </lineage>
</organism>
<dbReference type="Gene3D" id="3.30.420.270">
    <property type="match status" value="1"/>
</dbReference>
<dbReference type="RefSeq" id="WP_305748614.1">
    <property type="nucleotide sequence ID" value="NZ_JAUZEE010000002.1"/>
</dbReference>
<name>A0ABT9G197_LEPDI</name>
<feature type="transmembrane region" description="Helical" evidence="8">
    <location>
        <begin position="21"/>
        <end position="41"/>
    </location>
</feature>
<keyword evidence="7" id="KW-0653">Protein transport</keyword>
<comment type="caution">
    <text evidence="9">The sequence shown here is derived from an EMBL/GenBank/DDBJ whole genome shotgun (WGS) entry which is preliminary data.</text>
</comment>
<accession>A0ABT9G197</accession>
<evidence type="ECO:0000256" key="4">
    <source>
        <dbReference type="ARBA" id="ARBA00022692"/>
    </source>
</evidence>
<keyword evidence="3" id="KW-1003">Cell membrane</keyword>
<protein>
    <submittedName>
        <fullName evidence="9">ExbD/TolR family protein</fullName>
    </submittedName>
</protein>
<evidence type="ECO:0000256" key="8">
    <source>
        <dbReference type="SAM" id="Phobius"/>
    </source>
</evidence>
<comment type="similarity">
    <text evidence="2 7">Belongs to the ExbD/TolR family.</text>
</comment>
<dbReference type="PANTHER" id="PTHR30558:SF7">
    <property type="entry name" value="TOL-PAL SYSTEM PROTEIN TOLR"/>
    <property type="match status" value="1"/>
</dbReference>
<evidence type="ECO:0000256" key="2">
    <source>
        <dbReference type="ARBA" id="ARBA00005811"/>
    </source>
</evidence>
<keyword evidence="5 8" id="KW-1133">Transmembrane helix</keyword>
<dbReference type="EMBL" id="JAUZEE010000002">
    <property type="protein sequence ID" value="MDP4300062.1"/>
    <property type="molecule type" value="Genomic_DNA"/>
</dbReference>
<proteinExistence type="inferred from homology"/>
<dbReference type="Proteomes" id="UP001235760">
    <property type="component" value="Unassembled WGS sequence"/>
</dbReference>
<comment type="subcellular location">
    <subcellularLocation>
        <location evidence="1">Cell membrane</location>
        <topology evidence="1">Single-pass membrane protein</topology>
    </subcellularLocation>
    <subcellularLocation>
        <location evidence="7">Cell membrane</location>
        <topology evidence="7">Single-pass type II membrane protein</topology>
    </subcellularLocation>
</comment>
<keyword evidence="10" id="KW-1185">Reference proteome</keyword>
<sequence length="158" mass="16632">MPAVAGRGHGRRRTMNEINMVPFIDVMLVLLIIFMVSAPLMTPGVVDLPTIGQAQRQPDRVVEVILDSAETLRLKISAAPGAPPVADGKPAEGERIALRQLAARVQALQQGAPGGAQQVPVIISADKGVKYEAVVKVMDTLQKAGVPRVGLAVRTTGS</sequence>
<evidence type="ECO:0000256" key="1">
    <source>
        <dbReference type="ARBA" id="ARBA00004162"/>
    </source>
</evidence>
<dbReference type="PANTHER" id="PTHR30558">
    <property type="entry name" value="EXBD MEMBRANE COMPONENT OF PMF-DRIVEN MACROMOLECULE IMPORT SYSTEM"/>
    <property type="match status" value="1"/>
</dbReference>
<evidence type="ECO:0000256" key="5">
    <source>
        <dbReference type="ARBA" id="ARBA00022989"/>
    </source>
</evidence>
<evidence type="ECO:0000256" key="7">
    <source>
        <dbReference type="RuleBase" id="RU003879"/>
    </source>
</evidence>